<accession>A0A2I2F0D9</accession>
<feature type="compositionally biased region" description="Basic and acidic residues" evidence="1">
    <location>
        <begin position="18"/>
        <end position="29"/>
    </location>
</feature>
<proteinExistence type="predicted"/>
<name>A0A2I2F0D9_ASPCN</name>
<protein>
    <submittedName>
        <fullName evidence="2">Uncharacterized protein</fullName>
    </submittedName>
</protein>
<gene>
    <name evidence="2" type="ORF">BDW47DRAFT_112822</name>
</gene>
<dbReference type="GeneID" id="36521412"/>
<dbReference type="RefSeq" id="XP_024668104.1">
    <property type="nucleotide sequence ID" value="XM_024814252.1"/>
</dbReference>
<dbReference type="EMBL" id="KZ559186">
    <property type="protein sequence ID" value="PLB34092.1"/>
    <property type="molecule type" value="Genomic_DNA"/>
</dbReference>
<reference evidence="2 3" key="1">
    <citation type="submission" date="2017-12" db="EMBL/GenBank/DDBJ databases">
        <authorList>
            <consortium name="DOE Joint Genome Institute"/>
            <person name="Haridas S."/>
            <person name="Kjaerbolling I."/>
            <person name="Vesth T.C."/>
            <person name="Frisvad J.C."/>
            <person name="Nybo J.L."/>
            <person name="Theobald S."/>
            <person name="Kuo A."/>
            <person name="Bowyer P."/>
            <person name="Matsuda Y."/>
            <person name="Mondo S."/>
            <person name="Lyhne E.K."/>
            <person name="Kogle M.E."/>
            <person name="Clum A."/>
            <person name="Lipzen A."/>
            <person name="Salamov A."/>
            <person name="Ngan C.Y."/>
            <person name="Daum C."/>
            <person name="Chiniquy J."/>
            <person name="Barry K."/>
            <person name="LaButti K."/>
            <person name="Simmons B.A."/>
            <person name="Magnuson J.K."/>
            <person name="Mortensen U.H."/>
            <person name="Larsen T.O."/>
            <person name="Grigoriev I.V."/>
            <person name="Baker S.E."/>
            <person name="Andersen M.R."/>
            <person name="Nordberg H.P."/>
            <person name="Cantor M.N."/>
            <person name="Hua S.X."/>
        </authorList>
    </citation>
    <scope>NUCLEOTIDE SEQUENCE [LARGE SCALE GENOMIC DNA]</scope>
    <source>
        <strain evidence="2 3">CBS 102.13</strain>
    </source>
</reference>
<feature type="region of interest" description="Disordered" evidence="1">
    <location>
        <begin position="1"/>
        <end position="76"/>
    </location>
</feature>
<dbReference type="Proteomes" id="UP000234585">
    <property type="component" value="Unassembled WGS sequence"/>
</dbReference>
<feature type="compositionally biased region" description="Basic and acidic residues" evidence="1">
    <location>
        <begin position="36"/>
        <end position="76"/>
    </location>
</feature>
<feature type="compositionally biased region" description="Polar residues" evidence="1">
    <location>
        <begin position="1"/>
        <end position="17"/>
    </location>
</feature>
<evidence type="ECO:0000256" key="1">
    <source>
        <dbReference type="SAM" id="MobiDB-lite"/>
    </source>
</evidence>
<evidence type="ECO:0000313" key="2">
    <source>
        <dbReference type="EMBL" id="PLB34092.1"/>
    </source>
</evidence>
<evidence type="ECO:0000313" key="3">
    <source>
        <dbReference type="Proteomes" id="UP000234585"/>
    </source>
</evidence>
<keyword evidence="3" id="KW-1185">Reference proteome</keyword>
<organism evidence="2 3">
    <name type="scientific">Aspergillus candidus</name>
    <dbReference type="NCBI Taxonomy" id="41067"/>
    <lineage>
        <taxon>Eukaryota</taxon>
        <taxon>Fungi</taxon>
        <taxon>Dikarya</taxon>
        <taxon>Ascomycota</taxon>
        <taxon>Pezizomycotina</taxon>
        <taxon>Eurotiomycetes</taxon>
        <taxon>Eurotiomycetidae</taxon>
        <taxon>Eurotiales</taxon>
        <taxon>Aspergillaceae</taxon>
        <taxon>Aspergillus</taxon>
        <taxon>Aspergillus subgen. Circumdati</taxon>
    </lineage>
</organism>
<sequence>MDGSLSPDSKSPATGNNKRMEDSRFRAENKNNQFPPDRKDIRGNNRDGNSEQPGFEREESVVEDCRGERRDKQVRK</sequence>
<dbReference type="AlphaFoldDB" id="A0A2I2F0D9"/>